<reference evidence="1 2" key="1">
    <citation type="submission" date="2019-03" db="EMBL/GenBank/DDBJ databases">
        <title>Genomic Encyclopedia of Archaeal and Bacterial Type Strains, Phase II (KMG-II): from individual species to whole genera.</title>
        <authorList>
            <person name="Goeker M."/>
        </authorList>
    </citation>
    <scope>NUCLEOTIDE SEQUENCE [LARGE SCALE GENOMIC DNA]</scope>
    <source>
        <strain evidence="1 2">DSM 28353</strain>
    </source>
</reference>
<name>A0A4R6WCK7_9SPHI</name>
<organism evidence="1 2">
    <name type="scientific">Sphingobacterium yanglingense</name>
    <dbReference type="NCBI Taxonomy" id="1437280"/>
    <lineage>
        <taxon>Bacteria</taxon>
        <taxon>Pseudomonadati</taxon>
        <taxon>Bacteroidota</taxon>
        <taxon>Sphingobacteriia</taxon>
        <taxon>Sphingobacteriales</taxon>
        <taxon>Sphingobacteriaceae</taxon>
        <taxon>Sphingobacterium</taxon>
    </lineage>
</organism>
<sequence length="334" mass="38477">MNTLKQSELIALLGLPSTAPQMVSFFEQYDLGKLPKTITPNQGTKSIVSKSLNISFWFKYDIKNDKYQPPVSPKNDNYKFVAYLSSIMFTHTEHSDKRPDPKPIGFWDVLLPPNALQNDVQTLMGNPVDRTALESTYEMALNTDQVLTVKYSDGGKGKLLYSSWAAVKQQSEIIGRDFFNRDHDFESFPFLRRAHTVIIKWLFDNRLLHIDKQAYEIPLKPEEGAILDFVDTYLNNHIWKNQLVDAPLLSSFLYTITTNRLLTAPDGTPNSFYIRSLLLETLDQTAAFERLYEDHFDAVDQFLNHIIFDAPLYQGAVSLLDEKFKLFKTWRSTL</sequence>
<gene>
    <name evidence="1" type="ORF">CLV99_2703</name>
</gene>
<evidence type="ECO:0000313" key="2">
    <source>
        <dbReference type="Proteomes" id="UP000295292"/>
    </source>
</evidence>
<protein>
    <submittedName>
        <fullName evidence="1">Uncharacterized protein</fullName>
    </submittedName>
</protein>
<dbReference type="Proteomes" id="UP000295292">
    <property type="component" value="Unassembled WGS sequence"/>
</dbReference>
<proteinExistence type="predicted"/>
<dbReference type="AlphaFoldDB" id="A0A4R6WCK7"/>
<dbReference type="EMBL" id="SNYV01000014">
    <property type="protein sequence ID" value="TDQ77299.1"/>
    <property type="molecule type" value="Genomic_DNA"/>
</dbReference>
<evidence type="ECO:0000313" key="1">
    <source>
        <dbReference type="EMBL" id="TDQ77299.1"/>
    </source>
</evidence>
<comment type="caution">
    <text evidence="1">The sequence shown here is derived from an EMBL/GenBank/DDBJ whole genome shotgun (WGS) entry which is preliminary data.</text>
</comment>
<keyword evidence="2" id="KW-1185">Reference proteome</keyword>
<dbReference type="OrthoDB" id="696332at2"/>
<dbReference type="RefSeq" id="WP_133584931.1">
    <property type="nucleotide sequence ID" value="NZ_SNYV01000014.1"/>
</dbReference>
<accession>A0A4R6WCK7</accession>